<organism evidence="1 2">
    <name type="scientific">Stieleria marina</name>
    <dbReference type="NCBI Taxonomy" id="1930275"/>
    <lineage>
        <taxon>Bacteria</taxon>
        <taxon>Pseudomonadati</taxon>
        <taxon>Planctomycetota</taxon>
        <taxon>Planctomycetia</taxon>
        <taxon>Pirellulales</taxon>
        <taxon>Pirellulaceae</taxon>
        <taxon>Stieleria</taxon>
    </lineage>
</organism>
<proteinExistence type="predicted"/>
<dbReference type="Gene3D" id="3.30.70.100">
    <property type="match status" value="1"/>
</dbReference>
<evidence type="ECO:0000313" key="2">
    <source>
        <dbReference type="Proteomes" id="UP000319817"/>
    </source>
</evidence>
<evidence type="ECO:0000313" key="1">
    <source>
        <dbReference type="EMBL" id="QDT08155.1"/>
    </source>
</evidence>
<dbReference type="Proteomes" id="UP000319817">
    <property type="component" value="Chromosome"/>
</dbReference>
<dbReference type="OrthoDB" id="291224at2"/>
<protein>
    <recommendedName>
        <fullName evidence="3">HMA domain-containing protein</fullName>
    </recommendedName>
</protein>
<gene>
    <name evidence="1" type="ORF">K239x_00870</name>
</gene>
<dbReference type="InterPro" id="IPR036163">
    <property type="entry name" value="HMA_dom_sf"/>
</dbReference>
<sequence>MRSVIYGIAVLAAIGIAVGIATTPGDKSTSDVTAVSSEANVRSEAGTLTMSVPDMMCEFSCFPKIKETLEATDAVKTVELAKQKEEGTVDNRQVIVNYDAGFNVTEAIGLLEAEGFKDSEVVQ</sequence>
<accession>A0A517NLZ8</accession>
<reference evidence="1 2" key="1">
    <citation type="submission" date="2019-02" db="EMBL/GenBank/DDBJ databases">
        <title>Deep-cultivation of Planctomycetes and their phenomic and genomic characterization uncovers novel biology.</title>
        <authorList>
            <person name="Wiegand S."/>
            <person name="Jogler M."/>
            <person name="Boedeker C."/>
            <person name="Pinto D."/>
            <person name="Vollmers J."/>
            <person name="Rivas-Marin E."/>
            <person name="Kohn T."/>
            <person name="Peeters S.H."/>
            <person name="Heuer A."/>
            <person name="Rast P."/>
            <person name="Oberbeckmann S."/>
            <person name="Bunk B."/>
            <person name="Jeske O."/>
            <person name="Meyerdierks A."/>
            <person name="Storesund J.E."/>
            <person name="Kallscheuer N."/>
            <person name="Luecker S."/>
            <person name="Lage O.M."/>
            <person name="Pohl T."/>
            <person name="Merkel B.J."/>
            <person name="Hornburger P."/>
            <person name="Mueller R.-W."/>
            <person name="Bruemmer F."/>
            <person name="Labrenz M."/>
            <person name="Spormann A.M."/>
            <person name="Op den Camp H."/>
            <person name="Overmann J."/>
            <person name="Amann R."/>
            <person name="Jetten M.S.M."/>
            <person name="Mascher T."/>
            <person name="Medema M.H."/>
            <person name="Devos D.P."/>
            <person name="Kaster A.-K."/>
            <person name="Ovreas L."/>
            <person name="Rohde M."/>
            <person name="Galperin M.Y."/>
            <person name="Jogler C."/>
        </authorList>
    </citation>
    <scope>NUCLEOTIDE SEQUENCE [LARGE SCALE GENOMIC DNA]</scope>
    <source>
        <strain evidence="1 2">K23_9</strain>
    </source>
</reference>
<dbReference type="EMBL" id="CP036526">
    <property type="protein sequence ID" value="QDT08155.1"/>
    <property type="molecule type" value="Genomic_DNA"/>
</dbReference>
<keyword evidence="2" id="KW-1185">Reference proteome</keyword>
<dbReference type="AlphaFoldDB" id="A0A517NLZ8"/>
<evidence type="ECO:0008006" key="3">
    <source>
        <dbReference type="Google" id="ProtNLM"/>
    </source>
</evidence>
<name>A0A517NLZ8_9BACT</name>
<dbReference type="GO" id="GO:0046872">
    <property type="term" value="F:metal ion binding"/>
    <property type="evidence" value="ECO:0007669"/>
    <property type="project" value="InterPro"/>
</dbReference>
<dbReference type="SUPFAM" id="SSF55008">
    <property type="entry name" value="HMA, heavy metal-associated domain"/>
    <property type="match status" value="1"/>
</dbReference>
<dbReference type="RefSeq" id="WP_145415747.1">
    <property type="nucleotide sequence ID" value="NZ_CP036526.1"/>
</dbReference>